<dbReference type="OrthoDB" id="5951105at2759"/>
<feature type="compositionally biased region" description="Low complexity" evidence="1">
    <location>
        <begin position="521"/>
        <end position="538"/>
    </location>
</feature>
<sequence>MFLKGKISLTEPLLLVLNGKVQEMDAGIEKWRQDQTGFRSAETVPIQNKSDEQPKLQVSKRKLSRLDKPRKVLKSDSTISYDRRNNVNHTQGKQFLTDGFQCTFIQNTPEIIPINDDVQPQDYETSTLFSAQRQDCNSDELPLGPQAFGLVPVRNPPPPSQSTSCHCNCHTQLEKKFCVLERKFTFLQNKHDILQQSHDKLSQLVEAQNHLLACHTAPPPTREALANFTSQENKFIKSPNIEPSSPPQLSTPVNDRSHTRPFFETPDLPPDTSPNGEEQFYTLPRRATARDIIRLWEEGSRALPPVKNWSPAQKMKVQSKLARWKKIIDILKTDCDGDMMLFEEKYSNGNGDLLPVTTILALHENQLSSQFLSKGFSNVKQNTIELKSPGECKSEFVNEPNAEDSMSQDAAVPDDEATNRYVLPRKVTARDVVQLWDVGCDEFPPIGTWSKAQKIGQETKIFRWKKIVDLFKIDCNSDWDMFCERYSNDKGELLPLATILAKHEAMYTQEHAILEKQPPATTRNSTTPVTTPTTKHVTASSPPDTPKSNTPTASVSPKLEKSPRDPDTVILPRKVTAFEVVRYWTDGCETFGPVKDWTRAQKMGQETKISRWKKIYEIFRYQCCRDWDEFCRRYTNQRGELLPIATILAKYEAENPVGAPSYKQHENESHENVSPGFASQVIGESCATSFTDNGYTLPQAVGIDIIVTEAGEYVLPDQLTAVQALALWEHGTEQVPPMKNWSDEQTQQPELLDNFRRVAEIFERDCGSHFRRFLDRFSDTNGELLPITGIVYSSHCRKYSQFFTEYQKNVKHSRSRGEQYELPKRVGAKEIVWLWDHGCRDFPPVKTWSSAQKLRYTTKLSRWRKIADIFHEKCDSNWRIYEEKYSNANGELLALSTVISMQDETESESYASMIKRSPEHNGKVWNAESQSSSGIEMNSESTVGGNGGNVVTNEADVGQNESTDQSKEFYLPKKVNALDIINYWENGFGDMPPVSEWTTLQRFRQRSKISRWSKIYDIYKNHCRGNLDGFEKLYSDENGQLLPATTIISMYESRVDADQYSENETLPKGPVVRKYALPRKVDAKDIVRLWEEGNEHFPPIAAWTKADKIGQETKIFRWKKIVDIFKNHCDCDWEYFEDLFSNEFGELLPTSAIIAKFETSFLKR</sequence>
<evidence type="ECO:0000313" key="2">
    <source>
        <dbReference type="EMBL" id="CAB3994059.1"/>
    </source>
</evidence>
<organism evidence="2 3">
    <name type="scientific">Paramuricea clavata</name>
    <name type="common">Red gorgonian</name>
    <name type="synonym">Violescent sea-whip</name>
    <dbReference type="NCBI Taxonomy" id="317549"/>
    <lineage>
        <taxon>Eukaryota</taxon>
        <taxon>Metazoa</taxon>
        <taxon>Cnidaria</taxon>
        <taxon>Anthozoa</taxon>
        <taxon>Octocorallia</taxon>
        <taxon>Malacalcyonacea</taxon>
        <taxon>Plexauridae</taxon>
        <taxon>Paramuricea</taxon>
    </lineage>
</organism>
<feature type="compositionally biased region" description="Polar residues" evidence="1">
    <location>
        <begin position="539"/>
        <end position="555"/>
    </location>
</feature>
<keyword evidence="3" id="KW-1185">Reference proteome</keyword>
<dbReference type="EMBL" id="CACRXK020002384">
    <property type="protein sequence ID" value="CAB3994059.1"/>
    <property type="molecule type" value="Genomic_DNA"/>
</dbReference>
<dbReference type="AlphaFoldDB" id="A0A6S7GV89"/>
<evidence type="ECO:0000313" key="3">
    <source>
        <dbReference type="Proteomes" id="UP001152795"/>
    </source>
</evidence>
<accession>A0A6S7GV89</accession>
<evidence type="ECO:0000256" key="1">
    <source>
        <dbReference type="SAM" id="MobiDB-lite"/>
    </source>
</evidence>
<gene>
    <name evidence="2" type="ORF">PACLA_8A074992</name>
</gene>
<name>A0A6S7GV89_PARCT</name>
<comment type="caution">
    <text evidence="2">The sequence shown here is derived from an EMBL/GenBank/DDBJ whole genome shotgun (WGS) entry which is preliminary data.</text>
</comment>
<feature type="compositionally biased region" description="Polar residues" evidence="1">
    <location>
        <begin position="241"/>
        <end position="254"/>
    </location>
</feature>
<feature type="region of interest" description="Disordered" evidence="1">
    <location>
        <begin position="513"/>
        <end position="566"/>
    </location>
</feature>
<dbReference type="Proteomes" id="UP001152795">
    <property type="component" value="Unassembled WGS sequence"/>
</dbReference>
<proteinExistence type="predicted"/>
<feature type="region of interest" description="Disordered" evidence="1">
    <location>
        <begin position="237"/>
        <end position="275"/>
    </location>
</feature>
<reference evidence="2" key="1">
    <citation type="submission" date="2020-04" db="EMBL/GenBank/DDBJ databases">
        <authorList>
            <person name="Alioto T."/>
            <person name="Alioto T."/>
            <person name="Gomez Garrido J."/>
        </authorList>
    </citation>
    <scope>NUCLEOTIDE SEQUENCE</scope>
    <source>
        <strain evidence="2">A484AB</strain>
    </source>
</reference>
<protein>
    <submittedName>
        <fullName evidence="2">Uncharacterized protein</fullName>
    </submittedName>
</protein>